<keyword evidence="1" id="KW-1133">Transmembrane helix</keyword>
<protein>
    <submittedName>
        <fullName evidence="2">Uncharacterized protein</fullName>
    </submittedName>
</protein>
<evidence type="ECO:0000256" key="1">
    <source>
        <dbReference type="SAM" id="Phobius"/>
    </source>
</evidence>
<dbReference type="OrthoDB" id="4465178at2"/>
<evidence type="ECO:0000313" key="2">
    <source>
        <dbReference type="EMBL" id="SEB72976.1"/>
    </source>
</evidence>
<keyword evidence="1" id="KW-0812">Transmembrane</keyword>
<evidence type="ECO:0000313" key="3">
    <source>
        <dbReference type="Proteomes" id="UP000183561"/>
    </source>
</evidence>
<dbReference type="Proteomes" id="UP000183561">
    <property type="component" value="Unassembled WGS sequence"/>
</dbReference>
<dbReference type="EMBL" id="FNSV01000005">
    <property type="protein sequence ID" value="SEB72976.1"/>
    <property type="molecule type" value="Genomic_DNA"/>
</dbReference>
<accession>A0A1H4LQV2</accession>
<name>A0A1H4LQV2_9NOCA</name>
<reference evidence="3" key="1">
    <citation type="submission" date="2016-10" db="EMBL/GenBank/DDBJ databases">
        <authorList>
            <person name="Varghese N."/>
            <person name="Submissions S."/>
        </authorList>
    </citation>
    <scope>NUCLEOTIDE SEQUENCE [LARGE SCALE GENOMIC DNA]</scope>
    <source>
        <strain evidence="3">DSM 44498</strain>
    </source>
</reference>
<feature type="transmembrane region" description="Helical" evidence="1">
    <location>
        <begin position="47"/>
        <end position="66"/>
    </location>
</feature>
<dbReference type="AlphaFoldDB" id="A0A1H4LQV2"/>
<keyword evidence="1" id="KW-0472">Membrane</keyword>
<keyword evidence="3" id="KW-1185">Reference proteome</keyword>
<gene>
    <name evidence="2" type="ORF">SAMN04490239_1417</name>
</gene>
<sequence>MVGQQQTLESHEPEPFVPSVPVVDLTAPGGFVYVPPPRPPSPLPVNYTPNIVAGLVACLAIVVGSLGPWATSLSVGVAGTEGDGKITLVLAVRTDTEPYR</sequence>
<organism evidence="2 3">
    <name type="scientific">Rhodococcus koreensis</name>
    <dbReference type="NCBI Taxonomy" id="99653"/>
    <lineage>
        <taxon>Bacteria</taxon>
        <taxon>Bacillati</taxon>
        <taxon>Actinomycetota</taxon>
        <taxon>Actinomycetes</taxon>
        <taxon>Mycobacteriales</taxon>
        <taxon>Nocardiaceae</taxon>
        <taxon>Rhodococcus</taxon>
    </lineage>
</organism>
<proteinExistence type="predicted"/>